<evidence type="ECO:0008006" key="3">
    <source>
        <dbReference type="Google" id="ProtNLM"/>
    </source>
</evidence>
<organism evidence="1 2">
    <name type="scientific">Flavobacterium agricola</name>
    <dbReference type="NCBI Taxonomy" id="2870839"/>
    <lineage>
        <taxon>Bacteria</taxon>
        <taxon>Pseudomonadati</taxon>
        <taxon>Bacteroidota</taxon>
        <taxon>Flavobacteriia</taxon>
        <taxon>Flavobacteriales</taxon>
        <taxon>Flavobacteriaceae</taxon>
        <taxon>Flavobacterium</taxon>
    </lineage>
</organism>
<evidence type="ECO:0000313" key="1">
    <source>
        <dbReference type="EMBL" id="UYW00462.1"/>
    </source>
</evidence>
<evidence type="ECO:0000313" key="2">
    <source>
        <dbReference type="Proteomes" id="UP001163328"/>
    </source>
</evidence>
<gene>
    <name evidence="1" type="ORF">K5I29_07800</name>
</gene>
<protein>
    <recommendedName>
        <fullName evidence="3">Porin</fullName>
    </recommendedName>
</protein>
<accession>A0ABY6LY37</accession>
<dbReference type="Proteomes" id="UP001163328">
    <property type="component" value="Chromosome"/>
</dbReference>
<dbReference type="RefSeq" id="WP_264432216.1">
    <property type="nucleotide sequence ID" value="NZ_CP081495.1"/>
</dbReference>
<dbReference type="InterPro" id="IPR045748">
    <property type="entry name" value="DcaP"/>
</dbReference>
<dbReference type="EMBL" id="CP081495">
    <property type="protein sequence ID" value="UYW00462.1"/>
    <property type="molecule type" value="Genomic_DNA"/>
</dbReference>
<reference evidence="1" key="1">
    <citation type="submission" date="2021-08" db="EMBL/GenBank/DDBJ databases">
        <title>Flavobacterium sp. strain CC-SYL302.</title>
        <authorList>
            <person name="Lin S.-Y."/>
            <person name="Lee T.-H."/>
            <person name="Young C.-C."/>
        </authorList>
    </citation>
    <scope>NUCLEOTIDE SEQUENCE</scope>
    <source>
        <strain evidence="1">CC-SYL302</strain>
    </source>
</reference>
<dbReference type="SUPFAM" id="SSF56935">
    <property type="entry name" value="Porins"/>
    <property type="match status" value="1"/>
</dbReference>
<keyword evidence="2" id="KW-1185">Reference proteome</keyword>
<proteinExistence type="predicted"/>
<sequence>MKNFLTTSLFLICIYCNGQRLVFKPHNDSPWSLDFSGYVQADVIVDNKKLTYIDGYYPTYMESNQTDYNTYITMRQTLVGVGINNNDAGLRGYVEFNFIGPNNQTQFNLRKIYLTYKNWLIGQDWSTLNDLGTWPNLLDFNGPNAALYARRIQIKYLEKISSKIEYAFSLEDPNTPSLTLPENDFMWKKNQIFPNVVGAFKYGAKSYIRGAAILSPISYKRNLNLSNDMQKMQTTLGYGIHASSLLYTNALSNFKLVAAAGSGIATNVISFWEEGYDAVVDPNNPTRLQKLPVYSGVAAYEHWWNNRWSSVLFYSYSNVGKGKYMEKNQYKTIQHFGINTIYQPTSYFKTGFDFTYGFVDRYQVSTTFESARLQLSTAFIF</sequence>
<dbReference type="Pfam" id="PF19577">
    <property type="entry name" value="DcaP"/>
    <property type="match status" value="1"/>
</dbReference>
<name>A0ABY6LY37_9FLAO</name>